<name>A0ABS5C847_9BACL</name>
<sequence length="157" mass="17670">MEKQSFAVIGKVGQGLANVGTAWIAPLWQEADRNFHEISSLAKVDDEGNIVGIWGAMSDVDEHFERWQDEGKYLAGCEVADHAIAPSGWTKWVIPAFKYAVVNCTQDTYNETFHRMLSEYMPAHAYKLAGAVQEYYNPKANHGELALYFPIERIESV</sequence>
<evidence type="ECO:0000313" key="2">
    <source>
        <dbReference type="EMBL" id="MBP3961625.1"/>
    </source>
</evidence>
<organism evidence="2 4">
    <name type="scientific">Paenibacillus lignilyticus</name>
    <dbReference type="NCBI Taxonomy" id="1172615"/>
    <lineage>
        <taxon>Bacteria</taxon>
        <taxon>Bacillati</taxon>
        <taxon>Bacillota</taxon>
        <taxon>Bacilli</taxon>
        <taxon>Bacillales</taxon>
        <taxon>Paenibacillaceae</taxon>
        <taxon>Paenibacillus</taxon>
    </lineage>
</organism>
<reference evidence="2 4" key="1">
    <citation type="submission" date="2021-04" db="EMBL/GenBank/DDBJ databases">
        <title>Paenibacillus sp. DLE-14 whole genome sequence.</title>
        <authorList>
            <person name="Ham Y.J."/>
        </authorList>
    </citation>
    <scope>NUCLEOTIDE SEQUENCE [LARGE SCALE GENOMIC DNA]</scope>
    <source>
        <strain evidence="2 4">DLE-14</strain>
    </source>
</reference>
<keyword evidence="4" id="KW-1185">Reference proteome</keyword>
<evidence type="ECO:0000313" key="4">
    <source>
        <dbReference type="Proteomes" id="UP000673394"/>
    </source>
</evidence>
<evidence type="ECO:0000259" key="1">
    <source>
        <dbReference type="SMART" id="SM00871"/>
    </source>
</evidence>
<feature type="domain" description="AraC effector-binding" evidence="1">
    <location>
        <begin position="1"/>
        <end position="152"/>
    </location>
</feature>
<proteinExistence type="predicted"/>
<accession>A0ABS5C847</accession>
<dbReference type="InterPro" id="IPR011256">
    <property type="entry name" value="Reg_factor_effector_dom_sf"/>
</dbReference>
<dbReference type="SUPFAM" id="SSF55136">
    <property type="entry name" value="Probable bacterial effector-binding domain"/>
    <property type="match status" value="1"/>
</dbReference>
<evidence type="ECO:0000313" key="3">
    <source>
        <dbReference type="EMBL" id="MBP3963705.1"/>
    </source>
</evidence>
<protein>
    <submittedName>
        <fullName evidence="2">GyrI-like domain-containing protein</fullName>
    </submittedName>
</protein>
<dbReference type="SMART" id="SM00871">
    <property type="entry name" value="AraC_E_bind"/>
    <property type="match status" value="1"/>
</dbReference>
<dbReference type="Gene3D" id="3.20.80.10">
    <property type="entry name" value="Regulatory factor, effector binding domain"/>
    <property type="match status" value="1"/>
</dbReference>
<dbReference type="EMBL" id="JAGKSP010000001">
    <property type="protein sequence ID" value="MBP3961625.1"/>
    <property type="molecule type" value="Genomic_DNA"/>
</dbReference>
<comment type="caution">
    <text evidence="2">The sequence shown here is derived from an EMBL/GenBank/DDBJ whole genome shotgun (WGS) entry which is preliminary data.</text>
</comment>
<dbReference type="InterPro" id="IPR029441">
    <property type="entry name" value="Cass2"/>
</dbReference>
<dbReference type="Proteomes" id="UP000673394">
    <property type="component" value="Unassembled WGS sequence"/>
</dbReference>
<gene>
    <name evidence="2" type="ORF">I8J30_02805</name>
    <name evidence="3" type="ORF">I8J30_13390</name>
</gene>
<dbReference type="EMBL" id="JAGKSP010000004">
    <property type="protein sequence ID" value="MBP3963705.1"/>
    <property type="molecule type" value="Genomic_DNA"/>
</dbReference>
<dbReference type="InterPro" id="IPR010499">
    <property type="entry name" value="AraC_E-bd"/>
</dbReference>
<dbReference type="Pfam" id="PF14526">
    <property type="entry name" value="Cass2"/>
    <property type="match status" value="1"/>
</dbReference>